<reference evidence="3" key="1">
    <citation type="journal article" date="2020" name="mSystems">
        <title>Genome- and Community-Level Interaction Insights into Carbon Utilization and Element Cycling Functions of Hydrothermarchaeota in Hydrothermal Sediment.</title>
        <authorList>
            <person name="Zhou Z."/>
            <person name="Liu Y."/>
            <person name="Xu W."/>
            <person name="Pan J."/>
            <person name="Luo Z.H."/>
            <person name="Li M."/>
        </authorList>
    </citation>
    <scope>NUCLEOTIDE SEQUENCE [LARGE SCALE GENOMIC DNA]</scope>
    <source>
        <strain evidence="3">SpSt-573</strain>
    </source>
</reference>
<dbReference type="EC" id="3.2.2.n1" evidence="2"/>
<dbReference type="Pfam" id="PF03641">
    <property type="entry name" value="Lysine_decarbox"/>
    <property type="match status" value="1"/>
</dbReference>
<dbReference type="PANTHER" id="PTHR31223:SF70">
    <property type="entry name" value="LOG FAMILY PROTEIN YJL055W"/>
    <property type="match status" value="1"/>
</dbReference>
<dbReference type="InterPro" id="IPR031100">
    <property type="entry name" value="LOG_fam"/>
</dbReference>
<keyword evidence="2" id="KW-0378">Hydrolase</keyword>
<dbReference type="InterPro" id="IPR005269">
    <property type="entry name" value="LOG"/>
</dbReference>
<dbReference type="SUPFAM" id="SSF102405">
    <property type="entry name" value="MCP/YpsA-like"/>
    <property type="match status" value="1"/>
</dbReference>
<comment type="similarity">
    <text evidence="1 2">Belongs to the LOG family.</text>
</comment>
<dbReference type="GO" id="GO:0009691">
    <property type="term" value="P:cytokinin biosynthetic process"/>
    <property type="evidence" value="ECO:0007669"/>
    <property type="project" value="UniProtKB-UniRule"/>
</dbReference>
<accession>A0A7C4KIF1</accession>
<evidence type="ECO:0000313" key="3">
    <source>
        <dbReference type="EMBL" id="HGS22196.1"/>
    </source>
</evidence>
<dbReference type="Gene3D" id="3.40.50.450">
    <property type="match status" value="1"/>
</dbReference>
<sequence length="200" mass="21955">MTTPSSHQRFHSICVFCGSADGLEPRFLQAASSMGALLARRKIQLVFGGGKTGMMGAVADGALHMGGTVIGIVPENLNLPSLIHSDLTRLEITPDMHTRKAQMSALADAFIALPGGFGTLEELFETLTWAQIGLHQKSIGILNTDSYYNPLLEMVNQAIRHGFIYSEHRALLIDAPTPELLLEKMERFVSPVNLERWVNR</sequence>
<proteinExistence type="inferred from homology"/>
<keyword evidence="2" id="KW-0203">Cytokinin biosynthesis</keyword>
<evidence type="ECO:0000256" key="2">
    <source>
        <dbReference type="RuleBase" id="RU363015"/>
    </source>
</evidence>
<dbReference type="PANTHER" id="PTHR31223">
    <property type="entry name" value="LOG FAMILY PROTEIN YJL055W"/>
    <property type="match status" value="1"/>
</dbReference>
<dbReference type="GO" id="GO:0005829">
    <property type="term" value="C:cytosol"/>
    <property type="evidence" value="ECO:0007669"/>
    <property type="project" value="TreeGrafter"/>
</dbReference>
<dbReference type="EMBL" id="DSYK01000490">
    <property type="protein sequence ID" value="HGS22196.1"/>
    <property type="molecule type" value="Genomic_DNA"/>
</dbReference>
<dbReference type="NCBIfam" id="TIGR00730">
    <property type="entry name" value="Rossman fold protein, TIGR00730 family"/>
    <property type="match status" value="1"/>
</dbReference>
<protein>
    <recommendedName>
        <fullName evidence="2">Cytokinin riboside 5'-monophosphate phosphoribohydrolase</fullName>
        <ecNumber evidence="2">3.2.2.n1</ecNumber>
    </recommendedName>
</protein>
<dbReference type="AlphaFoldDB" id="A0A7C4KIF1"/>
<evidence type="ECO:0000256" key="1">
    <source>
        <dbReference type="ARBA" id="ARBA00006763"/>
    </source>
</evidence>
<organism evidence="3">
    <name type="scientific">Anaerolinea thermolimosa</name>
    <dbReference type="NCBI Taxonomy" id="229919"/>
    <lineage>
        <taxon>Bacteria</taxon>
        <taxon>Bacillati</taxon>
        <taxon>Chloroflexota</taxon>
        <taxon>Anaerolineae</taxon>
        <taxon>Anaerolineales</taxon>
        <taxon>Anaerolineaceae</taxon>
        <taxon>Anaerolinea</taxon>
    </lineage>
</organism>
<comment type="caution">
    <text evidence="3">The sequence shown here is derived from an EMBL/GenBank/DDBJ whole genome shotgun (WGS) entry which is preliminary data.</text>
</comment>
<dbReference type="GO" id="GO:0016799">
    <property type="term" value="F:hydrolase activity, hydrolyzing N-glycosyl compounds"/>
    <property type="evidence" value="ECO:0007669"/>
    <property type="project" value="TreeGrafter"/>
</dbReference>
<name>A0A7C4KIF1_9CHLR</name>
<gene>
    <name evidence="3" type="ORF">ENT37_10040</name>
</gene>